<evidence type="ECO:0000313" key="2">
    <source>
        <dbReference type="Proteomes" id="UP001601059"/>
    </source>
</evidence>
<organism evidence="1 2">
    <name type="scientific">Cytobacillus spartinae</name>
    <dbReference type="NCBI Taxonomy" id="3299023"/>
    <lineage>
        <taxon>Bacteria</taxon>
        <taxon>Bacillati</taxon>
        <taxon>Bacillota</taxon>
        <taxon>Bacilli</taxon>
        <taxon>Bacillales</taxon>
        <taxon>Bacillaceae</taxon>
        <taxon>Cytobacillus</taxon>
    </lineage>
</organism>
<comment type="caution">
    <text evidence="1">The sequence shown here is derived from an EMBL/GenBank/DDBJ whole genome shotgun (WGS) entry which is preliminary data.</text>
</comment>
<name>A0ABW6KA99_9BACI</name>
<evidence type="ECO:0000313" key="1">
    <source>
        <dbReference type="EMBL" id="MFE8701081.1"/>
    </source>
</evidence>
<keyword evidence="2" id="KW-1185">Reference proteome</keyword>
<dbReference type="EMBL" id="JBIACK010000004">
    <property type="protein sequence ID" value="MFE8701081.1"/>
    <property type="molecule type" value="Genomic_DNA"/>
</dbReference>
<gene>
    <name evidence="1" type="ORF">ACFYKX_10790</name>
</gene>
<sequence>MLLERNLTGVDLSETYEIMCEKAGEDLSRYWDRRYGDVCAGTNGSRLVVTNGRTFVDNKEPYRFEITNVTCVFNEDCWQGHPQKISSLSLEHFTWLPRVDQLLCLIWKRNEAPTSIILNAPQAKEAIHTHDEMFVPETPEQQLLLQFMEIQYKKKWDSIKEEWVY</sequence>
<proteinExistence type="predicted"/>
<protein>
    <submittedName>
        <fullName evidence="1">Uncharacterized protein</fullName>
    </submittedName>
</protein>
<dbReference type="RefSeq" id="WP_389360886.1">
    <property type="nucleotide sequence ID" value="NZ_JBIACK010000004.1"/>
</dbReference>
<accession>A0ABW6KA99</accession>
<dbReference type="Proteomes" id="UP001601059">
    <property type="component" value="Unassembled WGS sequence"/>
</dbReference>
<reference evidence="1 2" key="1">
    <citation type="submission" date="2024-08" db="EMBL/GenBank/DDBJ databases">
        <title>Two novel Cytobacillus novel species.</title>
        <authorList>
            <person name="Liu G."/>
        </authorList>
    </citation>
    <scope>NUCLEOTIDE SEQUENCE [LARGE SCALE GENOMIC DNA]</scope>
    <source>
        <strain evidence="1 2">FJAT-54145</strain>
    </source>
</reference>